<keyword evidence="5 11" id="KW-0808">Transferase</keyword>
<dbReference type="EC" id="2.1.1.63" evidence="3"/>
<evidence type="ECO:0000256" key="5">
    <source>
        <dbReference type="ARBA" id="ARBA00022679"/>
    </source>
</evidence>
<keyword evidence="6" id="KW-0227">DNA damage</keyword>
<dbReference type="InterPro" id="IPR036388">
    <property type="entry name" value="WH-like_DNA-bd_sf"/>
</dbReference>
<dbReference type="Gene3D" id="3.30.160.70">
    <property type="entry name" value="Methylated DNA-protein cysteine methyltransferase domain"/>
    <property type="match status" value="1"/>
</dbReference>
<dbReference type="GO" id="GO:0006281">
    <property type="term" value="P:DNA repair"/>
    <property type="evidence" value="ECO:0007669"/>
    <property type="project" value="UniProtKB-KW"/>
</dbReference>
<sequence length="151" mass="16741">MSYTDNVKTPVGNIQITATDQAITSIAFGEELPVCTNELTQLAQTQLHAYFSGNSTSFQLPLAVSGTLFQQRIWEQVNQIPYGSASNYSAVAESSGNVRAVRAAANAIGRNTFAIVVPCHRVIGRNGSLTGYRWEAWRKEWLLKFEQQRSR</sequence>
<evidence type="ECO:0000259" key="10">
    <source>
        <dbReference type="Pfam" id="PF02870"/>
    </source>
</evidence>
<comment type="catalytic activity">
    <reaction evidence="1">
        <text>a 4-O-methyl-thymidine in DNA + L-cysteinyl-[protein] = a thymidine in DNA + S-methyl-L-cysteinyl-[protein]</text>
        <dbReference type="Rhea" id="RHEA:53428"/>
        <dbReference type="Rhea" id="RHEA-COMP:10131"/>
        <dbReference type="Rhea" id="RHEA-COMP:10132"/>
        <dbReference type="Rhea" id="RHEA-COMP:13555"/>
        <dbReference type="Rhea" id="RHEA-COMP:13556"/>
        <dbReference type="ChEBI" id="CHEBI:29950"/>
        <dbReference type="ChEBI" id="CHEBI:82612"/>
        <dbReference type="ChEBI" id="CHEBI:137386"/>
        <dbReference type="ChEBI" id="CHEBI:137387"/>
        <dbReference type="EC" id="2.1.1.63"/>
    </reaction>
</comment>
<dbReference type="PANTHER" id="PTHR10815:SF13">
    <property type="entry name" value="METHYLATED-DNA--PROTEIN-CYSTEINE METHYLTRANSFERASE"/>
    <property type="match status" value="1"/>
</dbReference>
<evidence type="ECO:0000256" key="6">
    <source>
        <dbReference type="ARBA" id="ARBA00022763"/>
    </source>
</evidence>
<evidence type="ECO:0000256" key="3">
    <source>
        <dbReference type="ARBA" id="ARBA00011918"/>
    </source>
</evidence>
<dbReference type="Pfam" id="PF02870">
    <property type="entry name" value="Methyltransf_1N"/>
    <property type="match status" value="1"/>
</dbReference>
<evidence type="ECO:0000313" key="12">
    <source>
        <dbReference type="Proteomes" id="UP000219356"/>
    </source>
</evidence>
<accession>A0A285N4I0</accession>
<evidence type="ECO:0000259" key="9">
    <source>
        <dbReference type="Pfam" id="PF01035"/>
    </source>
</evidence>
<protein>
    <recommendedName>
        <fullName evidence="3">methylated-DNA--[protein]-cysteine S-methyltransferase</fullName>
        <ecNumber evidence="3">2.1.1.63</ecNumber>
    </recommendedName>
</protein>
<dbReference type="NCBIfam" id="TIGR00589">
    <property type="entry name" value="ogt"/>
    <property type="match status" value="1"/>
</dbReference>
<dbReference type="InterPro" id="IPR001497">
    <property type="entry name" value="MethylDNA_cys_MeTrfase_AS"/>
</dbReference>
<proteinExistence type="inferred from homology"/>
<dbReference type="EMBL" id="OBEK01000001">
    <property type="protein sequence ID" value="SNZ04238.1"/>
    <property type="molecule type" value="Genomic_DNA"/>
</dbReference>
<dbReference type="RefSeq" id="WP_179636781.1">
    <property type="nucleotide sequence ID" value="NZ_OBEK01000001.1"/>
</dbReference>
<organism evidence="11 12">
    <name type="scientific">Terribacillus aidingensis</name>
    <dbReference type="NCBI Taxonomy" id="586416"/>
    <lineage>
        <taxon>Bacteria</taxon>
        <taxon>Bacillati</taxon>
        <taxon>Bacillota</taxon>
        <taxon>Bacilli</taxon>
        <taxon>Bacillales</taxon>
        <taxon>Bacillaceae</taxon>
        <taxon>Terribacillus</taxon>
    </lineage>
</organism>
<evidence type="ECO:0000256" key="7">
    <source>
        <dbReference type="ARBA" id="ARBA00023204"/>
    </source>
</evidence>
<evidence type="ECO:0000256" key="4">
    <source>
        <dbReference type="ARBA" id="ARBA00022603"/>
    </source>
</evidence>
<dbReference type="InterPro" id="IPR036631">
    <property type="entry name" value="MGMT_N_sf"/>
</dbReference>
<dbReference type="FunFam" id="1.10.10.10:FF:000214">
    <property type="entry name" value="Methylated-DNA--protein-cysteine methyltransferase"/>
    <property type="match status" value="1"/>
</dbReference>
<dbReference type="PROSITE" id="PS00374">
    <property type="entry name" value="MGMT"/>
    <property type="match status" value="1"/>
</dbReference>
<reference evidence="12" key="1">
    <citation type="submission" date="2017-09" db="EMBL/GenBank/DDBJ databases">
        <authorList>
            <person name="Varghese N."/>
            <person name="Submissions S."/>
        </authorList>
    </citation>
    <scope>NUCLEOTIDE SEQUENCE [LARGE SCALE GENOMIC DNA]</scope>
    <source>
        <strain evidence="12">CGMCC 1.8913</strain>
    </source>
</reference>
<evidence type="ECO:0000256" key="2">
    <source>
        <dbReference type="ARBA" id="ARBA00008711"/>
    </source>
</evidence>
<comment type="similarity">
    <text evidence="2">Belongs to the MGMT family.</text>
</comment>
<dbReference type="Pfam" id="PF01035">
    <property type="entry name" value="DNA_binding_1"/>
    <property type="match status" value="1"/>
</dbReference>
<keyword evidence="4 11" id="KW-0489">Methyltransferase</keyword>
<dbReference type="AlphaFoldDB" id="A0A285N4I0"/>
<dbReference type="SUPFAM" id="SSF46767">
    <property type="entry name" value="Methylated DNA-protein cysteine methyltransferase, C-terminal domain"/>
    <property type="match status" value="1"/>
</dbReference>
<gene>
    <name evidence="11" type="ORF">SAMN05421503_0576</name>
</gene>
<dbReference type="GO" id="GO:0003908">
    <property type="term" value="F:methylated-DNA-[protein]-cysteine S-methyltransferase activity"/>
    <property type="evidence" value="ECO:0007669"/>
    <property type="project" value="UniProtKB-EC"/>
</dbReference>
<dbReference type="InterPro" id="IPR036217">
    <property type="entry name" value="MethylDNA_cys_MeTrfase_DNAb"/>
</dbReference>
<feature type="domain" description="Methylguanine DNA methyltransferase ribonuclease-like" evidence="10">
    <location>
        <begin position="7"/>
        <end position="63"/>
    </location>
</feature>
<evidence type="ECO:0000313" key="11">
    <source>
        <dbReference type="EMBL" id="SNZ04238.1"/>
    </source>
</evidence>
<dbReference type="InterPro" id="IPR008332">
    <property type="entry name" value="MethylG_MeTrfase_N"/>
</dbReference>
<dbReference type="GO" id="GO:0032259">
    <property type="term" value="P:methylation"/>
    <property type="evidence" value="ECO:0007669"/>
    <property type="project" value="UniProtKB-KW"/>
</dbReference>
<dbReference type="InterPro" id="IPR014048">
    <property type="entry name" value="MethylDNA_cys_MeTrfase_DNA-bd"/>
</dbReference>
<name>A0A285N4I0_9BACI</name>
<dbReference type="PANTHER" id="PTHR10815">
    <property type="entry name" value="METHYLATED-DNA--PROTEIN-CYSTEINE METHYLTRANSFERASE"/>
    <property type="match status" value="1"/>
</dbReference>
<feature type="domain" description="Methylated-DNA-[protein]-cysteine S-methyltransferase DNA binding" evidence="9">
    <location>
        <begin position="69"/>
        <end position="147"/>
    </location>
</feature>
<keyword evidence="12" id="KW-1185">Reference proteome</keyword>
<dbReference type="STRING" id="586416.GZ22_14835"/>
<dbReference type="Gene3D" id="1.10.10.10">
    <property type="entry name" value="Winged helix-like DNA-binding domain superfamily/Winged helix DNA-binding domain"/>
    <property type="match status" value="1"/>
</dbReference>
<evidence type="ECO:0000256" key="1">
    <source>
        <dbReference type="ARBA" id="ARBA00001286"/>
    </source>
</evidence>
<comment type="catalytic activity">
    <reaction evidence="8">
        <text>a 6-O-methyl-2'-deoxyguanosine in DNA + L-cysteinyl-[protein] = S-methyl-L-cysteinyl-[protein] + a 2'-deoxyguanosine in DNA</text>
        <dbReference type="Rhea" id="RHEA:24000"/>
        <dbReference type="Rhea" id="RHEA-COMP:10131"/>
        <dbReference type="Rhea" id="RHEA-COMP:10132"/>
        <dbReference type="Rhea" id="RHEA-COMP:11367"/>
        <dbReference type="Rhea" id="RHEA-COMP:11368"/>
        <dbReference type="ChEBI" id="CHEBI:29950"/>
        <dbReference type="ChEBI" id="CHEBI:82612"/>
        <dbReference type="ChEBI" id="CHEBI:85445"/>
        <dbReference type="ChEBI" id="CHEBI:85448"/>
        <dbReference type="EC" id="2.1.1.63"/>
    </reaction>
</comment>
<dbReference type="Proteomes" id="UP000219356">
    <property type="component" value="Unassembled WGS sequence"/>
</dbReference>
<keyword evidence="7" id="KW-0234">DNA repair</keyword>
<dbReference type="SUPFAM" id="SSF53155">
    <property type="entry name" value="Methylated DNA-protein cysteine methyltransferase domain"/>
    <property type="match status" value="1"/>
</dbReference>
<evidence type="ECO:0000256" key="8">
    <source>
        <dbReference type="ARBA" id="ARBA00049348"/>
    </source>
</evidence>
<dbReference type="CDD" id="cd06445">
    <property type="entry name" value="ATase"/>
    <property type="match status" value="1"/>
</dbReference>